<gene>
    <name evidence="2" type="ORF">NE536_13560</name>
</gene>
<evidence type="ECO:0000259" key="1">
    <source>
        <dbReference type="Pfam" id="PF00144"/>
    </source>
</evidence>
<dbReference type="RefSeq" id="WP_107947160.1">
    <property type="nucleotide sequence ID" value="NZ_JAMTCC010000022.1"/>
</dbReference>
<feature type="domain" description="Beta-lactamase-related" evidence="1">
    <location>
        <begin position="33"/>
        <end position="338"/>
    </location>
</feature>
<evidence type="ECO:0000313" key="3">
    <source>
        <dbReference type="Proteomes" id="UP001155604"/>
    </source>
</evidence>
<dbReference type="SUPFAM" id="SSF56601">
    <property type="entry name" value="beta-lactamase/transpeptidase-like"/>
    <property type="match status" value="1"/>
</dbReference>
<accession>A0A9X3AZQ8</accession>
<dbReference type="InterPro" id="IPR012338">
    <property type="entry name" value="Beta-lactam/transpept-like"/>
</dbReference>
<dbReference type="Proteomes" id="UP001155604">
    <property type="component" value="Unassembled WGS sequence"/>
</dbReference>
<dbReference type="PANTHER" id="PTHR46825:SF9">
    <property type="entry name" value="BETA-LACTAMASE-RELATED DOMAIN-CONTAINING PROTEIN"/>
    <property type="match status" value="1"/>
</dbReference>
<organism evidence="2 3">
    <name type="scientific">Shewanella septentrionalis</name>
    <dbReference type="NCBI Taxonomy" id="2952223"/>
    <lineage>
        <taxon>Bacteria</taxon>
        <taxon>Pseudomonadati</taxon>
        <taxon>Pseudomonadota</taxon>
        <taxon>Gammaproteobacteria</taxon>
        <taxon>Alteromonadales</taxon>
        <taxon>Shewanellaceae</taxon>
        <taxon>Shewanella</taxon>
    </lineage>
</organism>
<sequence>MVKKLLFSSLFFVTCVNAKQHDFSVMLACHASSDKPGLAISIEQSGKHIFKGALGVADISTRDPLKVDSIFQIGSISKQFTAAAILQLVENNNLSLKNTLDDFITDLPVEYAKLTIESVLSHTSGLPNYNSDVGIRQRWDKYATIDEVINVVSKMPVLTKPGVDYAYSNTGYILLGKVIEAASGLTYSEYLQRNIFSPLGMKNSFVVTKGVSSKQIVRGYTANSDEPNAYFTPEIVDRSWIYAAGAIASTLDDMSLWHRGLSSGKVISAANYQLMVTRAKLNNGESVNYGFGTDVYPISGQPSYSHQGQVPGFVAWSVYFPSHDLLGTVFGNNDAVHPGPALLNMIARQLNLSPAPIAHQNITEQAKTLIGKYKGTDDTMMTVTFDDGQLSAKTSNGVIRKLVLRENNSFSFACTEDYYQLREQDDKRLLVPVSIYMGERAPLVRMEIQ</sequence>
<dbReference type="EMBL" id="JAMTCC010000022">
    <property type="protein sequence ID" value="MCT7946385.1"/>
    <property type="molecule type" value="Genomic_DNA"/>
</dbReference>
<reference evidence="2" key="1">
    <citation type="journal article" date="2023" name="Int. J. Syst. Evol. Microbiol.">
        <title>&lt;i&gt;Shewanella septentrionalis&lt;/i&gt; sp. nov. and &lt;i&gt;Shewanella holmiensis&lt;/i&gt; sp. nov., isolated from Baltic Sea water and sediments.</title>
        <authorList>
            <person name="Martin-Rodriguez A.J."/>
            <person name="Thorell K."/>
            <person name="Joffre E."/>
            <person name="Jensie-Markopoulos S."/>
            <person name="Moore E.R.B."/>
            <person name="Sjoling A."/>
        </authorList>
    </citation>
    <scope>NUCLEOTIDE SEQUENCE</scope>
    <source>
        <strain evidence="2">SP1W3</strain>
    </source>
</reference>
<dbReference type="AlphaFoldDB" id="A0A9X3AZQ8"/>
<dbReference type="Gene3D" id="3.40.710.10">
    <property type="entry name" value="DD-peptidase/beta-lactamase superfamily"/>
    <property type="match status" value="1"/>
</dbReference>
<dbReference type="InterPro" id="IPR001466">
    <property type="entry name" value="Beta-lactam-related"/>
</dbReference>
<proteinExistence type="predicted"/>
<dbReference type="PANTHER" id="PTHR46825">
    <property type="entry name" value="D-ALANYL-D-ALANINE-CARBOXYPEPTIDASE/ENDOPEPTIDASE AMPH"/>
    <property type="match status" value="1"/>
</dbReference>
<evidence type="ECO:0000313" key="2">
    <source>
        <dbReference type="EMBL" id="MCT7946385.1"/>
    </source>
</evidence>
<dbReference type="InterPro" id="IPR050491">
    <property type="entry name" value="AmpC-like"/>
</dbReference>
<comment type="caution">
    <text evidence="2">The sequence shown here is derived from an EMBL/GenBank/DDBJ whole genome shotgun (WGS) entry which is preliminary data.</text>
</comment>
<dbReference type="Pfam" id="PF00144">
    <property type="entry name" value="Beta-lactamase"/>
    <property type="match status" value="1"/>
</dbReference>
<protein>
    <submittedName>
        <fullName evidence="2">Beta-lactamase family protein</fullName>
    </submittedName>
</protein>
<keyword evidence="3" id="KW-1185">Reference proteome</keyword>
<name>A0A9X3AZQ8_9GAMM</name>